<proteinExistence type="predicted"/>
<accession>A0ABW3LD15</accession>
<evidence type="ECO:0000256" key="1">
    <source>
        <dbReference type="SAM" id="Phobius"/>
    </source>
</evidence>
<feature type="transmembrane region" description="Helical" evidence="1">
    <location>
        <begin position="61"/>
        <end position="80"/>
    </location>
</feature>
<name>A0ABW3LD15_9BACL</name>
<keyword evidence="3" id="KW-1185">Reference proteome</keyword>
<feature type="transmembrane region" description="Helical" evidence="1">
    <location>
        <begin position="6"/>
        <end position="30"/>
    </location>
</feature>
<gene>
    <name evidence="2" type="ORF">ACFQ1X_13820</name>
</gene>
<comment type="caution">
    <text evidence="2">The sequence shown here is derived from an EMBL/GenBank/DDBJ whole genome shotgun (WGS) entry which is preliminary data.</text>
</comment>
<keyword evidence="1" id="KW-0812">Transmembrane</keyword>
<reference evidence="3" key="1">
    <citation type="journal article" date="2019" name="Int. J. Syst. Evol. Microbiol.">
        <title>The Global Catalogue of Microorganisms (GCM) 10K type strain sequencing project: providing services to taxonomists for standard genome sequencing and annotation.</title>
        <authorList>
            <consortium name="The Broad Institute Genomics Platform"/>
            <consortium name="The Broad Institute Genome Sequencing Center for Infectious Disease"/>
            <person name="Wu L."/>
            <person name="Ma J."/>
        </authorList>
    </citation>
    <scope>NUCLEOTIDE SEQUENCE [LARGE SCALE GENOMIC DNA]</scope>
    <source>
        <strain evidence="3">CCUG 56756</strain>
    </source>
</reference>
<evidence type="ECO:0000313" key="2">
    <source>
        <dbReference type="EMBL" id="MFD1032513.1"/>
    </source>
</evidence>
<keyword evidence="1" id="KW-0472">Membrane</keyword>
<keyword evidence="1" id="KW-1133">Transmembrane helix</keyword>
<sequence>MTDFMVGAMLFFVHLITVSLAFGILSSIFVKNARNGYIFLTVILLSGAYTLSVVFGFSTALGYSILLMYLCLGILTYFNIKRKKAVQVEGEYK</sequence>
<dbReference type="EMBL" id="JBHTKI010000022">
    <property type="protein sequence ID" value="MFD1032513.1"/>
    <property type="molecule type" value="Genomic_DNA"/>
</dbReference>
<dbReference type="RefSeq" id="WP_144838328.1">
    <property type="nucleotide sequence ID" value="NZ_JBHTKI010000022.1"/>
</dbReference>
<protein>
    <submittedName>
        <fullName evidence="2">Uncharacterized protein</fullName>
    </submittedName>
</protein>
<dbReference type="Proteomes" id="UP001597109">
    <property type="component" value="Unassembled WGS sequence"/>
</dbReference>
<feature type="transmembrane region" description="Helical" evidence="1">
    <location>
        <begin position="37"/>
        <end position="55"/>
    </location>
</feature>
<organism evidence="2 3">
    <name type="scientific">Metaplanococcus flavidus</name>
    <dbReference type="NCBI Taxonomy" id="569883"/>
    <lineage>
        <taxon>Bacteria</taxon>
        <taxon>Bacillati</taxon>
        <taxon>Bacillota</taxon>
        <taxon>Bacilli</taxon>
        <taxon>Bacillales</taxon>
        <taxon>Caryophanaceae</taxon>
        <taxon>Metaplanococcus</taxon>
    </lineage>
</organism>
<evidence type="ECO:0000313" key="3">
    <source>
        <dbReference type="Proteomes" id="UP001597109"/>
    </source>
</evidence>